<dbReference type="EC" id="2.1.1.72" evidence="2"/>
<dbReference type="Gene3D" id="1.20.1260.30">
    <property type="match status" value="1"/>
</dbReference>
<keyword evidence="11" id="KW-1185">Reference proteome</keyword>
<proteinExistence type="inferred from homology"/>
<keyword evidence="6" id="KW-0680">Restriction system</keyword>
<dbReference type="InterPro" id="IPR029063">
    <property type="entry name" value="SAM-dependent_MTases_sf"/>
</dbReference>
<dbReference type="RefSeq" id="WP_042087975.1">
    <property type="nucleotide sequence ID" value="NZ_BKCN01000019.1"/>
</dbReference>
<dbReference type="Pfam" id="PF12161">
    <property type="entry name" value="HsdM_N"/>
    <property type="match status" value="1"/>
</dbReference>
<evidence type="ECO:0000256" key="6">
    <source>
        <dbReference type="ARBA" id="ARBA00022747"/>
    </source>
</evidence>
<comment type="similarity">
    <text evidence="1">Belongs to the N(4)/N(6)-methyltransferase family.</text>
</comment>
<evidence type="ECO:0000259" key="9">
    <source>
        <dbReference type="Pfam" id="PF12161"/>
    </source>
</evidence>
<feature type="domain" description="DNA methylase adenine-specific" evidence="8">
    <location>
        <begin position="154"/>
        <end position="450"/>
    </location>
</feature>
<dbReference type="GO" id="GO:0009307">
    <property type="term" value="P:DNA restriction-modification system"/>
    <property type="evidence" value="ECO:0007669"/>
    <property type="project" value="UniProtKB-KW"/>
</dbReference>
<keyword evidence="4 10" id="KW-0808">Transferase</keyword>
<keyword evidence="5" id="KW-0949">S-adenosyl-L-methionine</keyword>
<evidence type="ECO:0000256" key="4">
    <source>
        <dbReference type="ARBA" id="ARBA00022679"/>
    </source>
</evidence>
<evidence type="ECO:0000256" key="2">
    <source>
        <dbReference type="ARBA" id="ARBA00011900"/>
    </source>
</evidence>
<dbReference type="InterPro" id="IPR002052">
    <property type="entry name" value="DNA_methylase_N6_adenine_CS"/>
</dbReference>
<evidence type="ECO:0000259" key="8">
    <source>
        <dbReference type="Pfam" id="PF02384"/>
    </source>
</evidence>
<accession>A0A5A7NBA8</accession>
<dbReference type="PANTHER" id="PTHR42933">
    <property type="entry name" value="SLR6095 PROTEIN"/>
    <property type="match status" value="1"/>
</dbReference>
<dbReference type="PRINTS" id="PR00507">
    <property type="entry name" value="N12N6MTFRASE"/>
</dbReference>
<evidence type="ECO:0000256" key="7">
    <source>
        <dbReference type="ARBA" id="ARBA00047942"/>
    </source>
</evidence>
<dbReference type="GO" id="GO:0008170">
    <property type="term" value="F:N-methyltransferase activity"/>
    <property type="evidence" value="ECO:0007669"/>
    <property type="project" value="InterPro"/>
</dbReference>
<dbReference type="GO" id="GO:0003677">
    <property type="term" value="F:DNA binding"/>
    <property type="evidence" value="ECO:0007669"/>
    <property type="project" value="InterPro"/>
</dbReference>
<dbReference type="InterPro" id="IPR051537">
    <property type="entry name" value="DNA_Adenine_Mtase"/>
</dbReference>
<organism evidence="10 11">
    <name type="scientific">Iodidimonas nitroreducens</name>
    <dbReference type="NCBI Taxonomy" id="1236968"/>
    <lineage>
        <taxon>Bacteria</taxon>
        <taxon>Pseudomonadati</taxon>
        <taxon>Pseudomonadota</taxon>
        <taxon>Alphaproteobacteria</taxon>
        <taxon>Iodidimonadales</taxon>
        <taxon>Iodidimonadaceae</taxon>
        <taxon>Iodidimonas</taxon>
    </lineage>
</organism>
<dbReference type="InterPro" id="IPR022749">
    <property type="entry name" value="D12N6_MeTrfase_N"/>
</dbReference>
<dbReference type="InterPro" id="IPR003356">
    <property type="entry name" value="DNA_methylase_A-5"/>
</dbReference>
<name>A0A5A7NBA8_9PROT</name>
<dbReference type="EMBL" id="BKCN01000019">
    <property type="protein sequence ID" value="GER05197.1"/>
    <property type="molecule type" value="Genomic_DNA"/>
</dbReference>
<evidence type="ECO:0000256" key="5">
    <source>
        <dbReference type="ARBA" id="ARBA00022691"/>
    </source>
</evidence>
<evidence type="ECO:0000256" key="1">
    <source>
        <dbReference type="ARBA" id="ARBA00006594"/>
    </source>
</evidence>
<sequence length="481" mass="54178">MFEQAFKNIDDALRKEAGCTTELDYTEQSSWVLFLKYLDDLEAERATRAELEGKPYSYIIDQAHRWSKWAAPKNAKGELDRDHALIGDDLITYVNDELFPYLRGFKQRTSNPQTIEYKIGQIFSEIKPKFNSGYNLRDVLEFTDELEFGSLDAKHEMSDLYEVKIKRMGNAGRNGGEYYTPRPLIRAMIKVVAPQLGETIYDGAVGSAGFLCEAFEYMRPNAKSTKDLETLQKRTFSGVEKKSLAYVIGIMNMILHGIEAPDIVHDNSLGRSLTDIQPRDQKDVILANPPFGGSERREIQQNFPIRTGETAYLFLQHFIKMLKPGGRAAVVIKNTFLSNGDASALRKELLTTCNLHTVLDCPQGTFQGAGVKTVVLFFEKGAPTRDIWYYQLDPGRSLGKTTALTDADFDEFVRLAAKRTESPQSWSIKAADLDQTSLDMSVKNPNKNEEVVYRAPESIIDEMIALDAEGADILQSIRGML</sequence>
<gene>
    <name evidence="10" type="primary">hsdM</name>
    <name evidence="10" type="ORF">JCM17846_28790</name>
</gene>
<dbReference type="Proteomes" id="UP000324996">
    <property type="component" value="Unassembled WGS sequence"/>
</dbReference>
<keyword evidence="3 10" id="KW-0489">Methyltransferase</keyword>
<evidence type="ECO:0000313" key="11">
    <source>
        <dbReference type="Proteomes" id="UP000324996"/>
    </source>
</evidence>
<dbReference type="SUPFAM" id="SSF53335">
    <property type="entry name" value="S-adenosyl-L-methionine-dependent methyltransferases"/>
    <property type="match status" value="1"/>
</dbReference>
<comment type="catalytic activity">
    <reaction evidence="7">
        <text>a 2'-deoxyadenosine in DNA + S-adenosyl-L-methionine = an N(6)-methyl-2'-deoxyadenosine in DNA + S-adenosyl-L-homocysteine + H(+)</text>
        <dbReference type="Rhea" id="RHEA:15197"/>
        <dbReference type="Rhea" id="RHEA-COMP:12418"/>
        <dbReference type="Rhea" id="RHEA-COMP:12419"/>
        <dbReference type="ChEBI" id="CHEBI:15378"/>
        <dbReference type="ChEBI" id="CHEBI:57856"/>
        <dbReference type="ChEBI" id="CHEBI:59789"/>
        <dbReference type="ChEBI" id="CHEBI:90615"/>
        <dbReference type="ChEBI" id="CHEBI:90616"/>
        <dbReference type="EC" id="2.1.1.72"/>
    </reaction>
</comment>
<dbReference type="AlphaFoldDB" id="A0A5A7NBA8"/>
<feature type="domain" description="N6 adenine-specific DNA methyltransferase N-terminal" evidence="9">
    <location>
        <begin position="7"/>
        <end position="74"/>
    </location>
</feature>
<dbReference type="Pfam" id="PF02384">
    <property type="entry name" value="N6_Mtase"/>
    <property type="match status" value="1"/>
</dbReference>
<dbReference type="Gene3D" id="3.40.50.150">
    <property type="entry name" value="Vaccinia Virus protein VP39"/>
    <property type="match status" value="1"/>
</dbReference>
<dbReference type="PANTHER" id="PTHR42933:SF4">
    <property type="entry name" value="TYPE I RESTRICTION ENZYME ECOKI METHYLASE SUBUNIT"/>
    <property type="match status" value="1"/>
</dbReference>
<comment type="caution">
    <text evidence="10">The sequence shown here is derived from an EMBL/GenBank/DDBJ whole genome shotgun (WGS) entry which is preliminary data.</text>
</comment>
<dbReference type="PROSITE" id="PS00092">
    <property type="entry name" value="N6_MTASE"/>
    <property type="match status" value="1"/>
</dbReference>
<evidence type="ECO:0000256" key="3">
    <source>
        <dbReference type="ARBA" id="ARBA00022603"/>
    </source>
</evidence>
<dbReference type="InterPro" id="IPR038333">
    <property type="entry name" value="T1MK-like_N_sf"/>
</dbReference>
<protein>
    <recommendedName>
        <fullName evidence="2">site-specific DNA-methyltransferase (adenine-specific)</fullName>
        <ecNumber evidence="2">2.1.1.72</ecNumber>
    </recommendedName>
</protein>
<dbReference type="GO" id="GO:0032259">
    <property type="term" value="P:methylation"/>
    <property type="evidence" value="ECO:0007669"/>
    <property type="project" value="UniProtKB-KW"/>
</dbReference>
<reference evidence="10 11" key="1">
    <citation type="submission" date="2019-09" db="EMBL/GenBank/DDBJ databases">
        <title>NBRP : Genome information of microbial organism related human and environment.</title>
        <authorList>
            <person name="Hattori M."/>
            <person name="Oshima K."/>
            <person name="Inaba H."/>
            <person name="Suda W."/>
            <person name="Sakamoto M."/>
            <person name="Iino T."/>
            <person name="Kitahara M."/>
            <person name="Oshida Y."/>
            <person name="Iida T."/>
            <person name="Kudo T."/>
            <person name="Itoh T."/>
            <person name="Ohkuma M."/>
        </authorList>
    </citation>
    <scope>NUCLEOTIDE SEQUENCE [LARGE SCALE GENOMIC DNA]</scope>
    <source>
        <strain evidence="10 11">Q-1</strain>
    </source>
</reference>
<evidence type="ECO:0000313" key="10">
    <source>
        <dbReference type="EMBL" id="GER05197.1"/>
    </source>
</evidence>
<dbReference type="GO" id="GO:0009007">
    <property type="term" value="F:site-specific DNA-methyltransferase (adenine-specific) activity"/>
    <property type="evidence" value="ECO:0007669"/>
    <property type="project" value="UniProtKB-EC"/>
</dbReference>